<sequence length="325" mass="36804">MREMIMEATQGALRHWNLEPVTGVERATSGVMNQTYLVSTAQRRLVLRRHRRSVRDEVEFEHAVIAHARARGIPAPAAISTPDGEAIVDHDGAFHSLFAFARGQQVSRGELTAPHARSMGEMLARLDLALADFPVPPRAAREHPADLAPVAVAVDHLLQRIGRRSEQSERDRWAADLLRTKAAWLQAATPPIWRDPPGDELQLVHGDYQESNLFFDPYRTVVDVIDWDKADVGWPPAEIVRTLDLALRLDPELCAPFIDGYRTVRPVSIADLDQAAGNWNYNRIHDHWVLEGIYLRDDDRLRIFLEPGPFVPFADKWARLRPLLD</sequence>
<dbReference type="EMBL" id="BMMZ01000004">
    <property type="protein sequence ID" value="GGL61942.1"/>
    <property type="molecule type" value="Genomic_DNA"/>
</dbReference>
<evidence type="ECO:0000313" key="3">
    <source>
        <dbReference type="EMBL" id="GGL61942.1"/>
    </source>
</evidence>
<gene>
    <name evidence="3" type="ORF">GCM10011575_20580</name>
</gene>
<dbReference type="Proteomes" id="UP000613840">
    <property type="component" value="Unassembled WGS sequence"/>
</dbReference>
<dbReference type="Pfam" id="PF01636">
    <property type="entry name" value="APH"/>
    <property type="match status" value="1"/>
</dbReference>
<dbReference type="InterPro" id="IPR002575">
    <property type="entry name" value="Aminoglycoside_PTrfase"/>
</dbReference>
<dbReference type="AlphaFoldDB" id="A0A917S6N6"/>
<dbReference type="GO" id="GO:0009088">
    <property type="term" value="P:threonine biosynthetic process"/>
    <property type="evidence" value="ECO:0007669"/>
    <property type="project" value="TreeGrafter"/>
</dbReference>
<comment type="caution">
    <text evidence="3">The sequence shown here is derived from an EMBL/GenBank/DDBJ whole genome shotgun (WGS) entry which is preliminary data.</text>
</comment>
<evidence type="ECO:0000259" key="2">
    <source>
        <dbReference type="Pfam" id="PF01636"/>
    </source>
</evidence>
<keyword evidence="4" id="KW-1185">Reference proteome</keyword>
<dbReference type="PANTHER" id="PTHR21064">
    <property type="entry name" value="AMINOGLYCOSIDE PHOSPHOTRANSFERASE DOMAIN-CONTAINING PROTEIN-RELATED"/>
    <property type="match status" value="1"/>
</dbReference>
<proteinExistence type="inferred from homology"/>
<evidence type="ECO:0000313" key="4">
    <source>
        <dbReference type="Proteomes" id="UP000613840"/>
    </source>
</evidence>
<accession>A0A917S6N6</accession>
<dbReference type="SUPFAM" id="SSF56112">
    <property type="entry name" value="Protein kinase-like (PK-like)"/>
    <property type="match status" value="1"/>
</dbReference>
<name>A0A917S6N6_9ACTN</name>
<organism evidence="3 4">
    <name type="scientific">Microlunatus endophyticus</name>
    <dbReference type="NCBI Taxonomy" id="1716077"/>
    <lineage>
        <taxon>Bacteria</taxon>
        <taxon>Bacillati</taxon>
        <taxon>Actinomycetota</taxon>
        <taxon>Actinomycetes</taxon>
        <taxon>Propionibacteriales</taxon>
        <taxon>Propionibacteriaceae</taxon>
        <taxon>Microlunatus</taxon>
    </lineage>
</organism>
<protein>
    <recommendedName>
        <fullName evidence="2">Aminoglycoside phosphotransferase domain-containing protein</fullName>
    </recommendedName>
</protein>
<feature type="domain" description="Aminoglycoside phosphotransferase" evidence="2">
    <location>
        <begin position="24"/>
        <end position="262"/>
    </location>
</feature>
<dbReference type="GO" id="GO:0004413">
    <property type="term" value="F:homoserine kinase activity"/>
    <property type="evidence" value="ECO:0007669"/>
    <property type="project" value="TreeGrafter"/>
</dbReference>
<reference evidence="3" key="2">
    <citation type="submission" date="2020-09" db="EMBL/GenBank/DDBJ databases">
        <authorList>
            <person name="Sun Q."/>
            <person name="Zhou Y."/>
        </authorList>
    </citation>
    <scope>NUCLEOTIDE SEQUENCE</scope>
    <source>
        <strain evidence="3">CGMCC 4.7306</strain>
    </source>
</reference>
<dbReference type="InterPro" id="IPR011009">
    <property type="entry name" value="Kinase-like_dom_sf"/>
</dbReference>
<dbReference type="PANTHER" id="PTHR21064:SF6">
    <property type="entry name" value="AMINOGLYCOSIDE PHOSPHOTRANSFERASE DOMAIN-CONTAINING PROTEIN"/>
    <property type="match status" value="1"/>
</dbReference>
<comment type="similarity">
    <text evidence="1">Belongs to the pseudomonas-type ThrB family.</text>
</comment>
<evidence type="ECO:0000256" key="1">
    <source>
        <dbReference type="ARBA" id="ARBA00038240"/>
    </source>
</evidence>
<dbReference type="Gene3D" id="3.90.1200.10">
    <property type="match status" value="1"/>
</dbReference>
<reference evidence="3" key="1">
    <citation type="journal article" date="2014" name="Int. J. Syst. Evol. Microbiol.">
        <title>Complete genome sequence of Corynebacterium casei LMG S-19264T (=DSM 44701T), isolated from a smear-ripened cheese.</title>
        <authorList>
            <consortium name="US DOE Joint Genome Institute (JGI-PGF)"/>
            <person name="Walter F."/>
            <person name="Albersmeier A."/>
            <person name="Kalinowski J."/>
            <person name="Ruckert C."/>
        </authorList>
    </citation>
    <scope>NUCLEOTIDE SEQUENCE</scope>
    <source>
        <strain evidence="3">CGMCC 4.7306</strain>
    </source>
</reference>
<dbReference type="Gene3D" id="3.30.200.20">
    <property type="entry name" value="Phosphorylase Kinase, domain 1"/>
    <property type="match status" value="1"/>
</dbReference>
<dbReference type="InterPro" id="IPR050249">
    <property type="entry name" value="Pseudomonas-type_ThrB"/>
</dbReference>